<dbReference type="EMBL" id="BAIQ01000058">
    <property type="protein sequence ID" value="GAE17099.1"/>
    <property type="molecule type" value="Genomic_DNA"/>
</dbReference>
<name>W4PD47_9BACE</name>
<protein>
    <submittedName>
        <fullName evidence="1">Uncharacterized protein</fullName>
    </submittedName>
</protein>
<comment type="caution">
    <text evidence="1">The sequence shown here is derived from an EMBL/GenBank/DDBJ whole genome shotgun (WGS) entry which is preliminary data.</text>
</comment>
<accession>W4PD47</accession>
<evidence type="ECO:0000313" key="1">
    <source>
        <dbReference type="EMBL" id="GAE17099.1"/>
    </source>
</evidence>
<gene>
    <name evidence="1" type="ORF">JCM6292_3644</name>
</gene>
<organism evidence="1 2">
    <name type="scientific">Bacteroides pyogenes JCM 6292</name>
    <dbReference type="NCBI Taxonomy" id="1235809"/>
    <lineage>
        <taxon>Bacteria</taxon>
        <taxon>Pseudomonadati</taxon>
        <taxon>Bacteroidota</taxon>
        <taxon>Bacteroidia</taxon>
        <taxon>Bacteroidales</taxon>
        <taxon>Bacteroidaceae</taxon>
        <taxon>Bacteroides</taxon>
    </lineage>
</organism>
<proteinExistence type="predicted"/>
<reference evidence="1 2" key="1">
    <citation type="journal article" date="2014" name="Genome Announc.">
        <title>Draft Genome Sequences of Three Strains of Bacteroides pyogenes Isolated from a Cat and Swine.</title>
        <authorList>
            <person name="Sakamoto M."/>
            <person name="Oshima K."/>
            <person name="Suda W."/>
            <person name="Kitamura K."/>
            <person name="Iida T."/>
            <person name="Hattori M."/>
            <person name="Ohkuma M."/>
        </authorList>
    </citation>
    <scope>NUCLEOTIDE SEQUENCE [LARGE SCALE GENOMIC DNA]</scope>
    <source>
        <strain evidence="1 2">JCM 6292</strain>
    </source>
</reference>
<sequence length="51" mass="5711">MHGKTVVFRSDYSHWKVGRNMIKRNGGVSKCTPLFLCTKPRLSQAGGFVIT</sequence>
<dbReference type="AlphaFoldDB" id="W4PD47"/>
<dbReference type="Proteomes" id="UP000018861">
    <property type="component" value="Unassembled WGS sequence"/>
</dbReference>
<evidence type="ECO:0000313" key="2">
    <source>
        <dbReference type="Proteomes" id="UP000018861"/>
    </source>
</evidence>